<gene>
    <name evidence="1" type="ORF">EZS27_003589</name>
</gene>
<dbReference type="AlphaFoldDB" id="A0A5J4SS27"/>
<protein>
    <submittedName>
        <fullName evidence="1">Uncharacterized protein</fullName>
    </submittedName>
</protein>
<name>A0A5J4SS27_9ZZZZ</name>
<reference evidence="1" key="1">
    <citation type="submission" date="2019-03" db="EMBL/GenBank/DDBJ databases">
        <title>Single cell metagenomics reveals metabolic interactions within the superorganism composed of flagellate Streblomastix strix and complex community of Bacteroidetes bacteria on its surface.</title>
        <authorList>
            <person name="Treitli S.C."/>
            <person name="Kolisko M."/>
            <person name="Husnik F."/>
            <person name="Keeling P."/>
            <person name="Hampl V."/>
        </authorList>
    </citation>
    <scope>NUCLEOTIDE SEQUENCE</scope>
    <source>
        <strain evidence="1">STM</strain>
    </source>
</reference>
<accession>A0A5J4SS27</accession>
<dbReference type="EMBL" id="SNRY01000056">
    <property type="protein sequence ID" value="KAA6348989.1"/>
    <property type="molecule type" value="Genomic_DNA"/>
</dbReference>
<evidence type="ECO:0000313" key="1">
    <source>
        <dbReference type="EMBL" id="KAA6348989.1"/>
    </source>
</evidence>
<organism evidence="1">
    <name type="scientific">termite gut metagenome</name>
    <dbReference type="NCBI Taxonomy" id="433724"/>
    <lineage>
        <taxon>unclassified sequences</taxon>
        <taxon>metagenomes</taxon>
        <taxon>organismal metagenomes</taxon>
    </lineage>
</organism>
<proteinExistence type="predicted"/>
<comment type="caution">
    <text evidence="1">The sequence shown here is derived from an EMBL/GenBank/DDBJ whole genome shotgun (WGS) entry which is preliminary data.</text>
</comment>
<sequence length="37" mass="4241">MSENLEITPEQLNLLEHAISPRFDMEETLKDKPDGKA</sequence>